<evidence type="ECO:0000313" key="1">
    <source>
        <dbReference type="EMBL" id="AVF38178.1"/>
    </source>
</evidence>
<dbReference type="AlphaFoldDB" id="A0A2L1UZA7"/>
<reference evidence="2" key="1">
    <citation type="submission" date="2017-01" db="EMBL/GenBank/DDBJ databases">
        <title>Genome sequence of Rouxiella sp. ERMR1:05.</title>
        <authorList>
            <person name="Kumar R."/>
            <person name="Singh D."/>
            <person name="Kumar S."/>
        </authorList>
    </citation>
    <scope>NUCLEOTIDE SEQUENCE [LARGE SCALE GENOMIC DNA]</scope>
    <source>
        <strain evidence="2">ERMR1:05</strain>
        <plasmid evidence="2">unnamed3</plasmid>
    </source>
</reference>
<dbReference type="KEGG" id="rox:BV494_25190"/>
<organism evidence="1 2">
    <name type="scientific">Rahnella sikkimica</name>
    <dbReference type="NCBI Taxonomy" id="1805933"/>
    <lineage>
        <taxon>Bacteria</taxon>
        <taxon>Pseudomonadati</taxon>
        <taxon>Pseudomonadota</taxon>
        <taxon>Gammaproteobacteria</taxon>
        <taxon>Enterobacterales</taxon>
        <taxon>Yersiniaceae</taxon>
        <taxon>Rahnella</taxon>
    </lineage>
</organism>
<accession>A0A2L1UZA7</accession>
<dbReference type="Gene3D" id="3.40.50.11880">
    <property type="entry name" value="Plasmid SOS inhibition protein"/>
    <property type="match status" value="1"/>
</dbReference>
<proteinExistence type="predicted"/>
<name>A0A2L1UZA7_9GAMM</name>
<dbReference type="InterPro" id="IPR009385">
    <property type="entry name" value="Plasmid_inh_PsiB"/>
</dbReference>
<evidence type="ECO:0000313" key="2">
    <source>
        <dbReference type="Proteomes" id="UP000239197"/>
    </source>
</evidence>
<keyword evidence="2" id="KW-1185">Reference proteome</keyword>
<keyword evidence="1" id="KW-0614">Plasmid</keyword>
<evidence type="ECO:0008006" key="3">
    <source>
        <dbReference type="Google" id="ProtNLM"/>
    </source>
</evidence>
<dbReference type="InterPro" id="IPR038131">
    <property type="entry name" value="PsiB-like_sf"/>
</dbReference>
<dbReference type="Proteomes" id="UP000239197">
    <property type="component" value="Plasmid unnamed3"/>
</dbReference>
<sequence length="148" mass="16497">MTKNEILTFAKVHAMSGSELEQYAERGETDRSHLSREVVRQLHLPEGWACDIEYRSEFGGDAPVNVRLSPLAYPAVTVCLFSSSADVPFWRLCLPFDEGESVAWIYCSETFDPERIFYTLQRVATLVSAGFTTAERLAAALRQTGAAV</sequence>
<dbReference type="EMBL" id="CP019065">
    <property type="protein sequence ID" value="AVF38178.1"/>
    <property type="molecule type" value="Genomic_DNA"/>
</dbReference>
<geneLocation type="plasmid" evidence="1 2">
    <name>unnamed3</name>
</geneLocation>
<dbReference type="NCBIfam" id="NF010255">
    <property type="entry name" value="PRK13701.1"/>
    <property type="match status" value="1"/>
</dbReference>
<dbReference type="RefSeq" id="WP_104925495.1">
    <property type="nucleotide sequence ID" value="NZ_CP019065.1"/>
</dbReference>
<gene>
    <name evidence="1" type="ORF">BV494_25190</name>
</gene>
<dbReference type="Pfam" id="PF06290">
    <property type="entry name" value="PsiB"/>
    <property type="match status" value="1"/>
</dbReference>
<protein>
    <recommendedName>
        <fullName evidence="3">Conjugation system SOS inhibitor PsiB</fullName>
    </recommendedName>
</protein>
<dbReference type="OrthoDB" id="6488194at2"/>